<evidence type="ECO:0000313" key="2">
    <source>
        <dbReference type="Proteomes" id="UP000216354"/>
    </source>
</evidence>
<evidence type="ECO:0008006" key="3">
    <source>
        <dbReference type="Google" id="ProtNLM"/>
    </source>
</evidence>
<gene>
    <name evidence="1" type="ORF">CAL27_20905</name>
</gene>
<proteinExistence type="predicted"/>
<evidence type="ECO:0000313" key="1">
    <source>
        <dbReference type="EMBL" id="OZI57862.1"/>
    </source>
</evidence>
<accession>A0ABX4EUH7</accession>
<keyword evidence="2" id="KW-1185">Reference proteome</keyword>
<dbReference type="RefSeq" id="WP_094832694.1">
    <property type="nucleotide sequence ID" value="NZ_NEVR01000005.1"/>
</dbReference>
<protein>
    <recommendedName>
        <fullName evidence="3">Phage tail protein</fullName>
    </recommendedName>
</protein>
<sequence>MNTTVFYSATTGGFYPGAPYGNVGDEVEISPQQHADLIAGQASGKLITLDARGYPVLGDPPPPSPEQVELARTQAVQRELDAAARARRYVDLADAISYANEPAVARFQVEGQAFRVWRSQVWEHVHAIFDQVEAGARSMPEQDELIASLPVLHIPSV</sequence>
<dbReference type="EMBL" id="NEVR01000005">
    <property type="protein sequence ID" value="OZI57862.1"/>
    <property type="molecule type" value="Genomic_DNA"/>
</dbReference>
<dbReference type="Proteomes" id="UP000216354">
    <property type="component" value="Unassembled WGS sequence"/>
</dbReference>
<name>A0ABX4EUH7_9BORD</name>
<reference evidence="1 2" key="1">
    <citation type="submission" date="2017-05" db="EMBL/GenBank/DDBJ databases">
        <title>Complete and WGS of Bordetella genogroups.</title>
        <authorList>
            <person name="Spilker T."/>
            <person name="Lipuma J."/>
        </authorList>
    </citation>
    <scope>NUCLEOTIDE SEQUENCE [LARGE SCALE GENOMIC DNA]</scope>
    <source>
        <strain evidence="1 2">AU9795</strain>
    </source>
</reference>
<comment type="caution">
    <text evidence="1">The sequence shown here is derived from an EMBL/GenBank/DDBJ whole genome shotgun (WGS) entry which is preliminary data.</text>
</comment>
<organism evidence="1 2">
    <name type="scientific">Bordetella genomosp. 1</name>
    <dbReference type="NCBI Taxonomy" id="1395607"/>
    <lineage>
        <taxon>Bacteria</taxon>
        <taxon>Pseudomonadati</taxon>
        <taxon>Pseudomonadota</taxon>
        <taxon>Betaproteobacteria</taxon>
        <taxon>Burkholderiales</taxon>
        <taxon>Alcaligenaceae</taxon>
        <taxon>Bordetella</taxon>
    </lineage>
</organism>